<dbReference type="EMBL" id="CP069109">
    <property type="protein sequence ID" value="QSS59527.1"/>
    <property type="molecule type" value="Genomic_DNA"/>
</dbReference>
<dbReference type="VEuPathDB" id="FungiDB:I7I51_08962"/>
<dbReference type="AlphaFoldDB" id="A0A8A1M5Q9"/>
<feature type="compositionally biased region" description="Basic and acidic residues" evidence="1">
    <location>
        <begin position="111"/>
        <end position="136"/>
    </location>
</feature>
<sequence>MEDSDKYFNKFDPFLISCSFRVNASLPGPALLRMFTEHEQGLVWNRFPRNQIPVNVSNFHSDINPIPFKSSLMQSDILPIIIVTSRARHERRDPQFIQSTPEPIPVASVKNEIKPYKHSQLDEKRPVHPSLGERDP</sequence>
<evidence type="ECO:0000313" key="2">
    <source>
        <dbReference type="EMBL" id="QSS59527.1"/>
    </source>
</evidence>
<feature type="region of interest" description="Disordered" evidence="1">
    <location>
        <begin position="91"/>
        <end position="136"/>
    </location>
</feature>
<proteinExistence type="predicted"/>
<accession>A0A8A1M5Q9</accession>
<reference evidence="2" key="1">
    <citation type="submission" date="2021-01" db="EMBL/GenBank/DDBJ databases">
        <title>Chromosome-level genome assembly of a human fungal pathogen reveals clustering of transcriptionally co-regulated genes.</title>
        <authorList>
            <person name="Voorhies M."/>
            <person name="Cohen S."/>
            <person name="Shea T.P."/>
            <person name="Petrus S."/>
            <person name="Munoz J.F."/>
            <person name="Poplawski S."/>
            <person name="Goldman W.E."/>
            <person name="Michael T."/>
            <person name="Cuomo C.A."/>
            <person name="Sil A."/>
            <person name="Beyhan S."/>
        </authorList>
    </citation>
    <scope>NUCLEOTIDE SEQUENCE</scope>
    <source>
        <strain evidence="2">WU24</strain>
    </source>
</reference>
<evidence type="ECO:0000313" key="3">
    <source>
        <dbReference type="Proteomes" id="UP000663671"/>
    </source>
</evidence>
<dbReference type="Proteomes" id="UP000663671">
    <property type="component" value="Chromosome 2"/>
</dbReference>
<evidence type="ECO:0000256" key="1">
    <source>
        <dbReference type="SAM" id="MobiDB-lite"/>
    </source>
</evidence>
<organism evidence="2 3">
    <name type="scientific">Ajellomyces capsulatus</name>
    <name type="common">Darling's disease fungus</name>
    <name type="synonym">Histoplasma capsulatum</name>
    <dbReference type="NCBI Taxonomy" id="5037"/>
    <lineage>
        <taxon>Eukaryota</taxon>
        <taxon>Fungi</taxon>
        <taxon>Dikarya</taxon>
        <taxon>Ascomycota</taxon>
        <taxon>Pezizomycotina</taxon>
        <taxon>Eurotiomycetes</taxon>
        <taxon>Eurotiomycetidae</taxon>
        <taxon>Onygenales</taxon>
        <taxon>Ajellomycetaceae</taxon>
        <taxon>Histoplasma</taxon>
    </lineage>
</organism>
<gene>
    <name evidence="2" type="ORF">I7I51_08962</name>
</gene>
<protein>
    <submittedName>
        <fullName evidence="2">Uncharacterized protein</fullName>
    </submittedName>
</protein>
<name>A0A8A1M5Q9_AJECA</name>